<name>A0A7X6H0T6_9RHOB</name>
<dbReference type="AlphaFoldDB" id="A0A7X6H0T6"/>
<evidence type="ECO:0000313" key="4">
    <source>
        <dbReference type="Proteomes" id="UP000526408"/>
    </source>
</evidence>
<protein>
    <recommendedName>
        <fullName evidence="2">DUF2134 domain-containing protein</fullName>
    </recommendedName>
</protein>
<evidence type="ECO:0000256" key="1">
    <source>
        <dbReference type="SAM" id="Phobius"/>
    </source>
</evidence>
<dbReference type="Proteomes" id="UP000526408">
    <property type="component" value="Unassembled WGS sequence"/>
</dbReference>
<keyword evidence="4" id="KW-1185">Reference proteome</keyword>
<evidence type="ECO:0000259" key="2">
    <source>
        <dbReference type="Pfam" id="PF09977"/>
    </source>
</evidence>
<keyword evidence="1" id="KW-0812">Transmembrane</keyword>
<gene>
    <name evidence="3" type="ORF">HCU73_15190</name>
</gene>
<sequence>MPTDPATRRRFGAAEDGAAAVVVALCLTVLFGFVALGVDIAALARERAQLQARSDLVALGVAAGLRAPEERLAVMLDRNGLPAGAVGDVTYGRYLRNPALPRDARFTPLDPGDPRINAVALRLDAEAPLYFASVLAAAEATRIAGAATATRTEAVGFSLEARLARLSPQARARALSAGFGVALPLTPAEDGLLASAEVDAGALLAALAVETGFSGANPADLLVQEATGAQVMRALRAVAPTALGPVLGRLPDPPGLPRLPVAGLVAGDAGLGLTLTGFLDDTRLPVLGLLGALADAAARAAEVDLAVDTVIPGVLAVDAALRLGPATGATAVARVAEPGDTLHAAAGTVTAAIEIDPARLGPLGAAVVATRLRLPVTAELGGVTATLLDRTCSARDPADIVARFATARAPLAPAAGGAVAAVYIGTLPDGAAAGPIDPASLGFADLLDVSIRIDLPLLPDLVIERLTLQVRGAARVGQPDRAEVAFTLDQWQRGAHRRTFGSDALIGSAIATALGPGGLELRVKPEHQGLVSGPAAPVVAGLLAALPDQLMLALAGPLDAAVDASLAAAGLTPGSGALTLLARHCEPPALVE</sequence>
<dbReference type="InterPro" id="IPR018705">
    <property type="entry name" value="DUF2134_membrane"/>
</dbReference>
<feature type="domain" description="DUF2134" evidence="2">
    <location>
        <begin position="69"/>
        <end position="141"/>
    </location>
</feature>
<organism evidence="3 4">
    <name type="scientific">Roseicyclus persicicus</name>
    <dbReference type="NCBI Taxonomy" id="2650661"/>
    <lineage>
        <taxon>Bacteria</taxon>
        <taxon>Pseudomonadati</taxon>
        <taxon>Pseudomonadota</taxon>
        <taxon>Alphaproteobacteria</taxon>
        <taxon>Rhodobacterales</taxon>
        <taxon>Roseobacteraceae</taxon>
        <taxon>Roseicyclus</taxon>
    </lineage>
</organism>
<accession>A0A7X6H0T6</accession>
<keyword evidence="1" id="KW-1133">Transmembrane helix</keyword>
<reference evidence="3 4" key="1">
    <citation type="submission" date="2020-04" db="EMBL/GenBank/DDBJ databases">
        <authorList>
            <person name="Yoon J."/>
        </authorList>
    </citation>
    <scope>NUCLEOTIDE SEQUENCE [LARGE SCALE GENOMIC DNA]</scope>
    <source>
        <strain evidence="3 4">KMU-115</strain>
    </source>
</reference>
<feature type="transmembrane region" description="Helical" evidence="1">
    <location>
        <begin position="20"/>
        <end position="44"/>
    </location>
</feature>
<comment type="caution">
    <text evidence="3">The sequence shown here is derived from an EMBL/GenBank/DDBJ whole genome shotgun (WGS) entry which is preliminary data.</text>
</comment>
<dbReference type="RefSeq" id="WP_168624312.1">
    <property type="nucleotide sequence ID" value="NZ_JAAZQQ010000005.1"/>
</dbReference>
<evidence type="ECO:0000313" key="3">
    <source>
        <dbReference type="EMBL" id="NKX45939.1"/>
    </source>
</evidence>
<dbReference type="Pfam" id="PF09977">
    <property type="entry name" value="Tad_C"/>
    <property type="match status" value="1"/>
</dbReference>
<proteinExistence type="predicted"/>
<keyword evidence="1" id="KW-0472">Membrane</keyword>
<dbReference type="EMBL" id="JAAZQQ010000005">
    <property type="protein sequence ID" value="NKX45939.1"/>
    <property type="molecule type" value="Genomic_DNA"/>
</dbReference>